<dbReference type="AlphaFoldDB" id="A0AAD0PU98"/>
<proteinExistence type="predicted"/>
<evidence type="ECO:0000313" key="2">
    <source>
        <dbReference type="Proteomes" id="UP000006426"/>
    </source>
</evidence>
<geneLocation type="plasmid" evidence="2">
    <name>pmppla107</name>
</geneLocation>
<protein>
    <submittedName>
        <fullName evidence="1">Uncharacterized protein</fullName>
    </submittedName>
</protein>
<dbReference type="EMBL" id="CP031226">
    <property type="protein sequence ID" value="AXH59425.1"/>
    <property type="molecule type" value="Genomic_DNA"/>
</dbReference>
<dbReference type="Proteomes" id="UP000006426">
    <property type="component" value="Plasmid pmppla107"/>
</dbReference>
<evidence type="ECO:0000313" key="1">
    <source>
        <dbReference type="EMBL" id="AXH59425.1"/>
    </source>
</evidence>
<gene>
    <name evidence="1" type="ORF">PLA107_029810</name>
</gene>
<accession>A0AAD0PU98</accession>
<reference evidence="1 2" key="1">
    <citation type="journal article" date="2011" name="PLoS Pathog.">
        <title>Dynamic evolution of pathogenicity revealed by sequencing and comparative genomics of 19 Pseudomonas syringae isolates.</title>
        <authorList>
            <person name="Baltrus D.A."/>
            <person name="Nishimura M.T."/>
            <person name="Romanchuk A."/>
            <person name="Chang J.H."/>
            <person name="Mukhtar M.S."/>
            <person name="Cherkis K."/>
            <person name="Roach J."/>
            <person name="Grant S.R."/>
            <person name="Jones C.D."/>
            <person name="Dangl J.L."/>
        </authorList>
    </citation>
    <scope>NUCLEOTIDE SEQUENCE [LARGE SCALE GENOMIC DNA]</scope>
    <source>
        <strain evidence="1 2">M301315</strain>
    </source>
</reference>
<sequence length="358" mass="40272">MKTFRQEMRELVHASIPADEIVDRNIEITFKHFGWDGQGGCSMQSVGDEHLLTRERVRQISTKCAKQMASRHESVVSTLPVLLATINKMAPARADRVEEALNDLGLNGDRLEGVLAAARQFNKAEKHLRISEEFSQRFVIFPDMEGSATQILAQARRITSKVGMANVRELLHLVPGIPEPSAVQYIRDVLAIRHDTTWLDEEKTWFWLSTSPRNRLITCLHKMLSLFSSVTVEGIRQGANRYFKKGEKIPFQLAAPTSVIASFIRSWGEATCSEANIVRKGPAFSPKSKVLDYDRLIVQYIIKRPSKMAREKELENALVPTTDGVAHEKKHAFSIALNYSPMVCKGKNRGEYIANGAL</sequence>
<dbReference type="InterPro" id="IPR036388">
    <property type="entry name" value="WH-like_DNA-bd_sf"/>
</dbReference>
<organism evidence="1 2">
    <name type="scientific">Pseudomonas amygdali pv. lachrymans str. M301315</name>
    <dbReference type="NCBI Taxonomy" id="629260"/>
    <lineage>
        <taxon>Bacteria</taxon>
        <taxon>Pseudomonadati</taxon>
        <taxon>Pseudomonadota</taxon>
        <taxon>Gammaproteobacteria</taxon>
        <taxon>Pseudomonadales</taxon>
        <taxon>Pseudomonadaceae</taxon>
        <taxon>Pseudomonas</taxon>
        <taxon>Pseudomonas amygdali</taxon>
    </lineage>
</organism>
<dbReference type="Gene3D" id="1.10.10.10">
    <property type="entry name" value="Winged helix-like DNA-binding domain superfamily/Winged helix DNA-binding domain"/>
    <property type="match status" value="1"/>
</dbReference>
<keyword evidence="1" id="KW-0614">Plasmid</keyword>
<name>A0AAD0PU98_PSEAV</name>